<evidence type="ECO:0000256" key="2">
    <source>
        <dbReference type="ARBA" id="ARBA00022614"/>
    </source>
</evidence>
<dbReference type="AlphaFoldDB" id="A0AAD1ZAX6"/>
<organism evidence="4 5">
    <name type="scientific">Fraxinus pennsylvanica</name>
    <dbReference type="NCBI Taxonomy" id="56036"/>
    <lineage>
        <taxon>Eukaryota</taxon>
        <taxon>Viridiplantae</taxon>
        <taxon>Streptophyta</taxon>
        <taxon>Embryophyta</taxon>
        <taxon>Tracheophyta</taxon>
        <taxon>Spermatophyta</taxon>
        <taxon>Magnoliopsida</taxon>
        <taxon>eudicotyledons</taxon>
        <taxon>Gunneridae</taxon>
        <taxon>Pentapetalae</taxon>
        <taxon>asterids</taxon>
        <taxon>lamiids</taxon>
        <taxon>Lamiales</taxon>
        <taxon>Oleaceae</taxon>
        <taxon>Oleeae</taxon>
        <taxon>Fraxinus</taxon>
    </lineage>
</organism>
<comment type="similarity">
    <text evidence="1">Belongs to the RLP family.</text>
</comment>
<dbReference type="InterPro" id="IPR001611">
    <property type="entry name" value="Leu-rich_rpt"/>
</dbReference>
<dbReference type="SUPFAM" id="SSF52058">
    <property type="entry name" value="L domain-like"/>
    <property type="match status" value="1"/>
</dbReference>
<keyword evidence="5" id="KW-1185">Reference proteome</keyword>
<evidence type="ECO:0000256" key="1">
    <source>
        <dbReference type="ARBA" id="ARBA00009592"/>
    </source>
</evidence>
<dbReference type="Gene3D" id="3.80.10.10">
    <property type="entry name" value="Ribonuclease Inhibitor"/>
    <property type="match status" value="2"/>
</dbReference>
<dbReference type="PANTHER" id="PTHR48062">
    <property type="entry name" value="RECEPTOR-LIKE PROTEIN 14"/>
    <property type="match status" value="1"/>
</dbReference>
<keyword evidence="2" id="KW-0433">Leucine-rich repeat</keyword>
<evidence type="ECO:0000313" key="4">
    <source>
        <dbReference type="EMBL" id="CAI9764586.1"/>
    </source>
</evidence>
<keyword evidence="3" id="KW-0677">Repeat</keyword>
<accession>A0AAD1ZAX6</accession>
<evidence type="ECO:0000313" key="5">
    <source>
        <dbReference type="Proteomes" id="UP000834106"/>
    </source>
</evidence>
<gene>
    <name evidence="4" type="ORF">FPE_LOCUS12016</name>
</gene>
<protein>
    <submittedName>
        <fullName evidence="4">Uncharacterized protein</fullName>
    </submittedName>
</protein>
<dbReference type="Pfam" id="PF00560">
    <property type="entry name" value="LRR_1"/>
    <property type="match status" value="2"/>
</dbReference>
<sequence length="205" mass="23100">MPNSRGHPSLPNFLYYQSNLGILHLPNNSIGQNFPTWLLENNTRLRGLYLRDNAFRGPLKLPTSINPNMETFDVSNNKFHGLEDLSSCQQASIPTWRLLRIPTLVGNMTTLKQISLSNNQLEGPIPEEICNPDFLGLLDLSRNNLCGSVPSCFNSSRICHVYLNNNQLEGELTYAFYNSSSLVLLDLRWNKFIGISLNGLAIYQA</sequence>
<dbReference type="InterPro" id="IPR051502">
    <property type="entry name" value="RLP_Defense_Trigger"/>
</dbReference>
<reference evidence="4" key="1">
    <citation type="submission" date="2023-05" db="EMBL/GenBank/DDBJ databases">
        <authorList>
            <person name="Huff M."/>
        </authorList>
    </citation>
    <scope>NUCLEOTIDE SEQUENCE</scope>
</reference>
<proteinExistence type="inferred from homology"/>
<dbReference type="PANTHER" id="PTHR48062:SF21">
    <property type="entry name" value="RECEPTOR-LIKE PROTEIN 12"/>
    <property type="match status" value="1"/>
</dbReference>
<name>A0AAD1ZAX6_9LAMI</name>
<dbReference type="EMBL" id="OU503042">
    <property type="protein sequence ID" value="CAI9764586.1"/>
    <property type="molecule type" value="Genomic_DNA"/>
</dbReference>
<dbReference type="Proteomes" id="UP000834106">
    <property type="component" value="Chromosome 7"/>
</dbReference>
<evidence type="ECO:0000256" key="3">
    <source>
        <dbReference type="ARBA" id="ARBA00022737"/>
    </source>
</evidence>
<dbReference type="InterPro" id="IPR032675">
    <property type="entry name" value="LRR_dom_sf"/>
</dbReference>